<dbReference type="SUPFAM" id="SSF46785">
    <property type="entry name" value="Winged helix' DNA-binding domain"/>
    <property type="match status" value="1"/>
</dbReference>
<accession>A0ABR8X7J2</accession>
<keyword evidence="3" id="KW-0238">DNA-binding</keyword>
<dbReference type="Pfam" id="PF03466">
    <property type="entry name" value="LysR_substrate"/>
    <property type="match status" value="1"/>
</dbReference>
<dbReference type="Proteomes" id="UP000640930">
    <property type="component" value="Unassembled WGS sequence"/>
</dbReference>
<keyword evidence="2" id="KW-0805">Transcription regulation</keyword>
<evidence type="ECO:0000256" key="2">
    <source>
        <dbReference type="ARBA" id="ARBA00023015"/>
    </source>
</evidence>
<dbReference type="PANTHER" id="PTHR30126">
    <property type="entry name" value="HTH-TYPE TRANSCRIPTIONAL REGULATOR"/>
    <property type="match status" value="1"/>
</dbReference>
<evidence type="ECO:0000259" key="5">
    <source>
        <dbReference type="PROSITE" id="PS50931"/>
    </source>
</evidence>
<dbReference type="Gene3D" id="3.40.190.290">
    <property type="match status" value="1"/>
</dbReference>
<feature type="domain" description="HTH lysR-type" evidence="5">
    <location>
        <begin position="1"/>
        <end position="58"/>
    </location>
</feature>
<dbReference type="PRINTS" id="PR00039">
    <property type="entry name" value="HTHLYSR"/>
</dbReference>
<dbReference type="Gene3D" id="1.10.10.10">
    <property type="entry name" value="Winged helix-like DNA-binding domain superfamily/Winged helix DNA-binding domain"/>
    <property type="match status" value="1"/>
</dbReference>
<reference evidence="6 7" key="1">
    <citation type="submission" date="2020-08" db="EMBL/GenBank/DDBJ databases">
        <title>A Genomic Blueprint of the Chicken Gut Microbiome.</title>
        <authorList>
            <person name="Gilroy R."/>
            <person name="Ravi A."/>
            <person name="Getino M."/>
            <person name="Pursley I."/>
            <person name="Horton D.L."/>
            <person name="Alikhan N.-F."/>
            <person name="Baker D."/>
            <person name="Gharbi K."/>
            <person name="Hall N."/>
            <person name="Watson M."/>
            <person name="Adriaenssens E.M."/>
            <person name="Foster-Nyarko E."/>
            <person name="Jarju S."/>
            <person name="Secka A."/>
            <person name="Antonio M."/>
            <person name="Oren A."/>
            <person name="Chaudhuri R."/>
            <person name="La Ragione R.M."/>
            <person name="Hildebrand F."/>
            <person name="Pallen M.J."/>
        </authorList>
    </citation>
    <scope>NUCLEOTIDE SEQUENCE [LARGE SCALE GENOMIC DNA]</scope>
    <source>
        <strain evidence="6 7">Re31</strain>
    </source>
</reference>
<dbReference type="PROSITE" id="PS50931">
    <property type="entry name" value="HTH_LYSR"/>
    <property type="match status" value="1"/>
</dbReference>
<evidence type="ECO:0000256" key="3">
    <source>
        <dbReference type="ARBA" id="ARBA00023125"/>
    </source>
</evidence>
<evidence type="ECO:0000256" key="4">
    <source>
        <dbReference type="ARBA" id="ARBA00023163"/>
    </source>
</evidence>
<dbReference type="PANTHER" id="PTHR30126:SF100">
    <property type="entry name" value="LYSR-FAMILY TRANSCRIPTIONAL REGULATOR"/>
    <property type="match status" value="1"/>
</dbReference>
<keyword evidence="4" id="KW-0804">Transcription</keyword>
<dbReference type="CDD" id="cd05466">
    <property type="entry name" value="PBP2_LTTR_substrate"/>
    <property type="match status" value="1"/>
</dbReference>
<dbReference type="InterPro" id="IPR036390">
    <property type="entry name" value="WH_DNA-bd_sf"/>
</dbReference>
<protein>
    <submittedName>
        <fullName evidence="6">LysR family transcriptional regulator</fullName>
    </submittedName>
</protein>
<sequence length="298" mass="34115">MDIKQLQTFLVASETLNFTQTAKQLGYAQSSITAQIKALEEEIGVELFERLGKKLILTVSGKEFQVYATKMVNLHLEMMEEVTGLGEKYLKITIGAQESQCTYRLPAILAELKKKYPKIQVIFKPVHTREIAQEMIHRGELDFALITDTFKSLPTLEIKPLVQEEIIFVTSSSTAKEGDSTDFLTDLSNQTLLLTEQGCSYRNQLENMLTMQNIYPKQVIEFVSIEAIKQCTIAGLGISYLPKMVVEQELEKGTLKALTSGIQLESIFTQLAWHKDKKMEDHFKYFIELTRFYYRELI</sequence>
<evidence type="ECO:0000256" key="1">
    <source>
        <dbReference type="ARBA" id="ARBA00009437"/>
    </source>
</evidence>
<evidence type="ECO:0000313" key="7">
    <source>
        <dbReference type="Proteomes" id="UP000640930"/>
    </source>
</evidence>
<organism evidence="6 7">
    <name type="scientific">Ureibacillus galli</name>
    <dbReference type="NCBI Taxonomy" id="2762222"/>
    <lineage>
        <taxon>Bacteria</taxon>
        <taxon>Bacillati</taxon>
        <taxon>Bacillota</taxon>
        <taxon>Bacilli</taxon>
        <taxon>Bacillales</taxon>
        <taxon>Caryophanaceae</taxon>
        <taxon>Ureibacillus</taxon>
    </lineage>
</organism>
<dbReference type="RefSeq" id="WP_191705848.1">
    <property type="nucleotide sequence ID" value="NZ_JACSQA010000001.1"/>
</dbReference>
<proteinExistence type="inferred from homology"/>
<gene>
    <name evidence="6" type="ORF">H9636_01360</name>
</gene>
<dbReference type="InterPro" id="IPR036388">
    <property type="entry name" value="WH-like_DNA-bd_sf"/>
</dbReference>
<dbReference type="InterPro" id="IPR005119">
    <property type="entry name" value="LysR_subst-bd"/>
</dbReference>
<dbReference type="EMBL" id="JACSQA010000001">
    <property type="protein sequence ID" value="MBD8025294.1"/>
    <property type="molecule type" value="Genomic_DNA"/>
</dbReference>
<name>A0ABR8X7J2_9BACL</name>
<dbReference type="SUPFAM" id="SSF53850">
    <property type="entry name" value="Periplasmic binding protein-like II"/>
    <property type="match status" value="1"/>
</dbReference>
<evidence type="ECO:0000313" key="6">
    <source>
        <dbReference type="EMBL" id="MBD8025294.1"/>
    </source>
</evidence>
<keyword evidence="7" id="KW-1185">Reference proteome</keyword>
<comment type="caution">
    <text evidence="6">The sequence shown here is derived from an EMBL/GenBank/DDBJ whole genome shotgun (WGS) entry which is preliminary data.</text>
</comment>
<dbReference type="InterPro" id="IPR000847">
    <property type="entry name" value="LysR_HTH_N"/>
</dbReference>
<dbReference type="Pfam" id="PF00126">
    <property type="entry name" value="HTH_1"/>
    <property type="match status" value="1"/>
</dbReference>
<comment type="similarity">
    <text evidence="1">Belongs to the LysR transcriptional regulatory family.</text>
</comment>